<feature type="compositionally biased region" description="Polar residues" evidence="4">
    <location>
        <begin position="10"/>
        <end position="19"/>
    </location>
</feature>
<evidence type="ECO:0000259" key="5">
    <source>
        <dbReference type="PROSITE" id="PS50106"/>
    </source>
</evidence>
<dbReference type="OMA" id="GHQNSPN"/>
<evidence type="ECO:0000256" key="4">
    <source>
        <dbReference type="SAM" id="MobiDB-lite"/>
    </source>
</evidence>
<dbReference type="GeneID" id="105023352"/>
<dbReference type="InterPro" id="IPR001478">
    <property type="entry name" value="PDZ"/>
</dbReference>
<feature type="compositionally biased region" description="Polar residues" evidence="4">
    <location>
        <begin position="661"/>
        <end position="716"/>
    </location>
</feature>
<dbReference type="OrthoDB" id="10029564at2759"/>
<comment type="subcellular location">
    <subcellularLocation>
        <location evidence="1">Cell projection</location>
    </subcellularLocation>
</comment>
<dbReference type="GO" id="GO:0060088">
    <property type="term" value="P:auditory receptor cell stereocilium organization"/>
    <property type="evidence" value="ECO:0007669"/>
    <property type="project" value="TreeGrafter"/>
</dbReference>
<feature type="compositionally biased region" description="Polar residues" evidence="4">
    <location>
        <begin position="848"/>
        <end position="861"/>
    </location>
</feature>
<sequence length="982" mass="105821">MMSSDLERVSLNSTAANPGTGSGGRALSANVRKLHNALNLLLTDLEREQFIHCLNVYHAKRNVFDLVQTLKIILNTQNKRQLLPMLRLVIPRSDQLLFDQYTSEGLYLKTDHLPPNSGNNLEGFVDVPIPTTTFMNSHEPQPPLFCDASGACPGSDASSTTVDGTAPQTFVLGEPVGEIRQVTLRRSKSNEGLGFSIRGGSEHGVGIYVSLVEPGTSAEIEGLRVGDQIVTVNDMLFDRVSHMEAVKVLKGCKKLAMSVCSVGRIPGGYVTNHIYTWVDPQGRSVSPPSDLEQEEPPSTVGRQGSQRSGRTGKERTEKTVSLNLDDGLSLGLMIRGGAEYGLGVYITGVDPGSAADQGGLKVGDQLLEVNGRSFVAIPHDEAVRILKTCRHLVVRVRDVGRLPHARTVVDQTKWISSPPSPLAVAERAVSPATTRPSSARATTVLGKSLGRGVRPPGSQVSLEEQAFLLLTDPERQTMTYYLQEYQEGHIGLEPLAMALFELFNTHAKLSLLSEVRSLVSPQDSELFDRMVLRREREALKAWHGGIGAPQTHSRCAHMEHPPSHSNPSTLCPSKEDVQSAAESPPSFKPPPPGQIQARHPGERDPSRRPSSRYSQSGLMFTAPTRLHQECHHKSLKAFCSSHHQTSTSSISGLHHTCHNPGHQNSPNTGHQNSPNPGHQNSPNPGHQNSPYPSSGHHTSMNSLHHTCQNSLHISDSTSDHHPHEGGPSSGQHASLGSLHRKSSWFPSGPQNKETAAKHPVLRSCSHEKAATSPKSASPLPNHCSPDRPCSPSLNQGGQCVMTDVHKLTAEVRPQPQQRGATLSQLSDSGQTLSEDSGVDIAEAVGMSKDSSPRPNKNQPSQEPHRAEGPVAQATKKQPGSPVPAPTLVRVVKNAATLGIAIEGGANTRQPLPRIVTIQKGGCAHGGGQLKVGQVILEVNGVSLRGREHRDCARIVAEAFKTKESDHIDFLVSDFNAVPELGL</sequence>
<dbReference type="InterPro" id="IPR051844">
    <property type="entry name" value="USH2_Complex_Protein"/>
</dbReference>
<dbReference type="PANTHER" id="PTHR23116:SF37">
    <property type="entry name" value="WHIRLIN"/>
    <property type="match status" value="1"/>
</dbReference>
<keyword evidence="2" id="KW-0677">Repeat</keyword>
<keyword evidence="3" id="KW-0966">Cell projection</keyword>
<feature type="region of interest" description="Disordered" evidence="4">
    <location>
        <begin position="813"/>
        <end position="885"/>
    </location>
</feature>
<feature type="domain" description="PDZ" evidence="5">
    <location>
        <begin position="887"/>
        <end position="958"/>
    </location>
</feature>
<accession>A0A3P8XAD4</accession>
<dbReference type="Proteomes" id="UP000265140">
    <property type="component" value="Chromosome 13"/>
</dbReference>
<dbReference type="PANTHER" id="PTHR23116">
    <property type="entry name" value="PDZ DOMAIN CONTAINING WHIRLIN AND HARMONIN-RELATED"/>
    <property type="match status" value="1"/>
</dbReference>
<dbReference type="FunFam" id="2.30.42.10:FF:000087">
    <property type="entry name" value="Whirlin a"/>
    <property type="match status" value="1"/>
</dbReference>
<keyword evidence="7" id="KW-1185">Reference proteome</keyword>
<dbReference type="STRING" id="8010.ENSELUP00000001591"/>
<feature type="domain" description="PDZ" evidence="5">
    <location>
        <begin position="181"/>
        <end position="250"/>
    </location>
</feature>
<dbReference type="GO" id="GO:0002142">
    <property type="term" value="C:stereocilia ankle link complex"/>
    <property type="evidence" value="ECO:0007669"/>
    <property type="project" value="TreeGrafter"/>
</dbReference>
<dbReference type="KEGG" id="els:105023352"/>
<feature type="region of interest" description="Disordered" evidence="4">
    <location>
        <begin position="1"/>
        <end position="24"/>
    </location>
</feature>
<dbReference type="Gene3D" id="1.20.1160.20">
    <property type="match status" value="2"/>
</dbReference>
<dbReference type="SMART" id="SM00228">
    <property type="entry name" value="PDZ"/>
    <property type="match status" value="3"/>
</dbReference>
<name>A0A3P8XAD4_ESOLU</name>
<dbReference type="AlphaFoldDB" id="A0A3P8XAD4"/>
<dbReference type="CDD" id="cd06742">
    <property type="entry name" value="PDZ3_FL-whirlin-like"/>
    <property type="match status" value="1"/>
</dbReference>
<dbReference type="Bgee" id="ENSELUG00000003045">
    <property type="expression patterns" value="Expressed in heart and 3 other cell types or tissues"/>
</dbReference>
<dbReference type="RefSeq" id="XP_019907772.2">
    <property type="nucleotide sequence ID" value="XM_020052213.3"/>
</dbReference>
<dbReference type="CDD" id="cd06740">
    <property type="entry name" value="PDZ1_FL-whirlin"/>
    <property type="match status" value="1"/>
</dbReference>
<dbReference type="GO" id="GO:0001917">
    <property type="term" value="C:photoreceptor inner segment"/>
    <property type="evidence" value="ECO:0007669"/>
    <property type="project" value="TreeGrafter"/>
</dbReference>
<proteinExistence type="predicted"/>
<feature type="region of interest" description="Disordered" evidence="4">
    <location>
        <begin position="543"/>
        <end position="614"/>
    </location>
</feature>
<protein>
    <recommendedName>
        <fullName evidence="5">PDZ domain-containing protein</fullName>
    </recommendedName>
</protein>
<feature type="region of interest" description="Disordered" evidence="4">
    <location>
        <begin position="281"/>
        <end position="319"/>
    </location>
</feature>
<dbReference type="Ensembl" id="ENSELUT00000017134.3">
    <property type="protein sequence ID" value="ENSELUP00000001591.2"/>
    <property type="gene ID" value="ENSELUG00000003045.3"/>
</dbReference>
<dbReference type="InterPro" id="IPR033028">
    <property type="entry name" value="Whirlin_HN-like_dom2"/>
</dbReference>
<organism evidence="6 7">
    <name type="scientific">Esox lucius</name>
    <name type="common">Northern pike</name>
    <dbReference type="NCBI Taxonomy" id="8010"/>
    <lineage>
        <taxon>Eukaryota</taxon>
        <taxon>Metazoa</taxon>
        <taxon>Chordata</taxon>
        <taxon>Craniata</taxon>
        <taxon>Vertebrata</taxon>
        <taxon>Euteleostomi</taxon>
        <taxon>Actinopterygii</taxon>
        <taxon>Neopterygii</taxon>
        <taxon>Teleostei</taxon>
        <taxon>Protacanthopterygii</taxon>
        <taxon>Esociformes</taxon>
        <taxon>Esocidae</taxon>
        <taxon>Esox</taxon>
    </lineage>
</organism>
<dbReference type="CDD" id="cd06741">
    <property type="entry name" value="PDZ2_FL-whirlin"/>
    <property type="match status" value="1"/>
</dbReference>
<dbReference type="Pfam" id="PF00595">
    <property type="entry name" value="PDZ"/>
    <property type="match status" value="3"/>
</dbReference>
<feature type="compositionally biased region" description="Polar residues" evidence="4">
    <location>
        <begin position="814"/>
        <end position="834"/>
    </location>
</feature>
<evidence type="ECO:0000256" key="3">
    <source>
        <dbReference type="ARBA" id="ARBA00023273"/>
    </source>
</evidence>
<evidence type="ECO:0000256" key="2">
    <source>
        <dbReference type="ARBA" id="ARBA00022737"/>
    </source>
</evidence>
<dbReference type="Gene3D" id="2.30.42.10">
    <property type="match status" value="3"/>
</dbReference>
<feature type="region of interest" description="Disordered" evidence="4">
    <location>
        <begin position="645"/>
        <end position="794"/>
    </location>
</feature>
<dbReference type="GeneTree" id="ENSGT00950000183002"/>
<dbReference type="CDD" id="cd07356">
    <property type="entry name" value="HN_L-whirlin_R1_like"/>
    <property type="match status" value="1"/>
</dbReference>
<dbReference type="FunFam" id="2.30.42.10:FF:000079">
    <property type="entry name" value="Whirlin a"/>
    <property type="match status" value="1"/>
</dbReference>
<reference evidence="6" key="2">
    <citation type="submission" date="2020-02" db="EMBL/GenBank/DDBJ databases">
        <title>Esox lucius (northern pike) genome, fEsoLuc1, primary haplotype.</title>
        <authorList>
            <person name="Myers G."/>
            <person name="Karagic N."/>
            <person name="Meyer A."/>
            <person name="Pippel M."/>
            <person name="Reichard M."/>
            <person name="Winkler S."/>
            <person name="Tracey A."/>
            <person name="Sims Y."/>
            <person name="Howe K."/>
            <person name="Rhie A."/>
            <person name="Formenti G."/>
            <person name="Durbin R."/>
            <person name="Fedrigo O."/>
            <person name="Jarvis E.D."/>
        </authorList>
    </citation>
    <scope>NUCLEOTIDE SEQUENCE [LARGE SCALE GENOMIC DNA]</scope>
</reference>
<reference evidence="6" key="4">
    <citation type="submission" date="2025-09" db="UniProtKB">
        <authorList>
            <consortium name="Ensembl"/>
        </authorList>
    </citation>
    <scope>IDENTIFICATION</scope>
</reference>
<dbReference type="FunFam" id="1.20.1160.20:FF:000003">
    <property type="entry name" value="Whirlin a"/>
    <property type="match status" value="1"/>
</dbReference>
<dbReference type="GO" id="GO:0007605">
    <property type="term" value="P:sensory perception of sound"/>
    <property type="evidence" value="ECO:0007669"/>
    <property type="project" value="TreeGrafter"/>
</dbReference>
<dbReference type="InterPro" id="IPR047056">
    <property type="entry name" value="Whirlin_HN-like_dom1"/>
</dbReference>
<reference evidence="7" key="1">
    <citation type="journal article" date="2014" name="PLoS ONE">
        <title>The genome and linkage map of the northern pike (Esox lucius): conserved synteny revealed between the salmonid sister group and the Neoteleostei.</title>
        <authorList>
            <person name="Rondeau E.B."/>
            <person name="Minkley D.R."/>
            <person name="Leong J.S."/>
            <person name="Messmer A.M."/>
            <person name="Jantzen J.R."/>
            <person name="von Schalburg K.R."/>
            <person name="Lemon C."/>
            <person name="Bird N.H."/>
            <person name="Koop B.F."/>
        </authorList>
    </citation>
    <scope>NUCLEOTIDE SEQUENCE</scope>
</reference>
<evidence type="ECO:0000313" key="7">
    <source>
        <dbReference type="Proteomes" id="UP000265140"/>
    </source>
</evidence>
<evidence type="ECO:0000313" key="6">
    <source>
        <dbReference type="Ensembl" id="ENSELUP00000001591.2"/>
    </source>
</evidence>
<dbReference type="PROSITE" id="PS50106">
    <property type="entry name" value="PDZ"/>
    <property type="match status" value="3"/>
</dbReference>
<feature type="compositionally biased region" description="Polar residues" evidence="4">
    <location>
        <begin position="744"/>
        <end position="753"/>
    </location>
</feature>
<reference evidence="6" key="3">
    <citation type="submission" date="2025-08" db="UniProtKB">
        <authorList>
            <consortium name="Ensembl"/>
        </authorList>
    </citation>
    <scope>IDENTIFICATION</scope>
</reference>
<dbReference type="InParanoid" id="A0A3P8XAD4"/>
<evidence type="ECO:0000256" key="1">
    <source>
        <dbReference type="ARBA" id="ARBA00004316"/>
    </source>
</evidence>
<feature type="domain" description="PDZ" evidence="5">
    <location>
        <begin position="319"/>
        <end position="387"/>
    </location>
</feature>
<dbReference type="GO" id="GO:0005929">
    <property type="term" value="C:cilium"/>
    <property type="evidence" value="ECO:0007669"/>
    <property type="project" value="TreeGrafter"/>
</dbReference>
<dbReference type="CDD" id="cd07357">
    <property type="entry name" value="HN_L-whirlin_R2_like"/>
    <property type="match status" value="1"/>
</dbReference>
<dbReference type="GO" id="GO:0005886">
    <property type="term" value="C:plasma membrane"/>
    <property type="evidence" value="ECO:0007669"/>
    <property type="project" value="TreeGrafter"/>
</dbReference>
<dbReference type="FunFam" id="2.30.42.10:FF:000111">
    <property type="entry name" value="Whirlin a"/>
    <property type="match status" value="1"/>
</dbReference>
<dbReference type="GO" id="GO:0032426">
    <property type="term" value="C:stereocilium tip"/>
    <property type="evidence" value="ECO:0007669"/>
    <property type="project" value="TreeGrafter"/>
</dbReference>
<dbReference type="InterPro" id="IPR036034">
    <property type="entry name" value="PDZ_sf"/>
</dbReference>
<dbReference type="SUPFAM" id="SSF50156">
    <property type="entry name" value="PDZ domain-like"/>
    <property type="match status" value="3"/>
</dbReference>